<keyword evidence="1" id="KW-0489">Methyltransferase</keyword>
<dbReference type="AlphaFoldDB" id="A0A192A6A1"/>
<organism evidence="1 2">
    <name type="scientific">Ralstonia insidiosa</name>
    <dbReference type="NCBI Taxonomy" id="190721"/>
    <lineage>
        <taxon>Bacteria</taxon>
        <taxon>Pseudomonadati</taxon>
        <taxon>Pseudomonadota</taxon>
        <taxon>Betaproteobacteria</taxon>
        <taxon>Burkholderiales</taxon>
        <taxon>Burkholderiaceae</taxon>
        <taxon>Ralstonia</taxon>
    </lineage>
</organism>
<dbReference type="STRING" id="190721.ACS15_5648"/>
<dbReference type="Proteomes" id="UP000078572">
    <property type="component" value="Chromosome 2"/>
</dbReference>
<dbReference type="Gene3D" id="3.40.50.150">
    <property type="entry name" value="Vaccinia Virus protein VP39"/>
    <property type="match status" value="1"/>
</dbReference>
<dbReference type="CDD" id="cd02440">
    <property type="entry name" value="AdoMet_MTases"/>
    <property type="match status" value="1"/>
</dbReference>
<dbReference type="RefSeq" id="WP_064808840.1">
    <property type="nucleotide sequence ID" value="NZ_CP016023.1"/>
</dbReference>
<dbReference type="GO" id="GO:0008757">
    <property type="term" value="F:S-adenosylmethionine-dependent methyltransferase activity"/>
    <property type="evidence" value="ECO:0007669"/>
    <property type="project" value="InterPro"/>
</dbReference>
<dbReference type="PANTHER" id="PTHR43591">
    <property type="entry name" value="METHYLTRANSFERASE"/>
    <property type="match status" value="1"/>
</dbReference>
<dbReference type="Pfam" id="PF08241">
    <property type="entry name" value="Methyltransf_11"/>
    <property type="match status" value="1"/>
</dbReference>
<accession>A0A192A6A1</accession>
<name>A0A192A6A1_9RALS</name>
<dbReference type="InterPro" id="IPR029063">
    <property type="entry name" value="SAM-dependent_MTases_sf"/>
</dbReference>
<dbReference type="GeneID" id="61529503"/>
<keyword evidence="2" id="KW-1185">Reference proteome</keyword>
<protein>
    <submittedName>
        <fullName evidence="1">SAM-dependent methyltransferase</fullName>
    </submittedName>
</protein>
<sequence length="250" mass="27244">MQQHRLVDQQFGQVAQAYLTSAVHAQGADLEALAALAQSMPHAKVLDLGCGGGHVSFAMAPHVAALVAVDLSEDMLAVVAAEAAKRGLKQLHTQAARAESLPFDDGAFDIVATRFSAHHWYDVRAGLAEARRVLKPGGKLVIVDIVAPETPLLDTLLQTAEVLRDASHVRDYRVSEWQAMLTDAGFQPGTPRTWKLTMSFDTWIARIRTPQVRADAIRDLFDHAADEARQYFAVAPDHSFAIDAMMIEAV</sequence>
<keyword evidence="1" id="KW-0808">Transferase</keyword>
<reference evidence="2" key="1">
    <citation type="submission" date="2016-06" db="EMBL/GenBank/DDBJ databases">
        <authorList>
            <person name="Xu Y."/>
            <person name="Nagy A."/>
            <person name="Yan X."/>
            <person name="Kim S.W."/>
            <person name="Haley B."/>
            <person name="Liu N.T."/>
            <person name="Nou X."/>
        </authorList>
    </citation>
    <scope>NUCLEOTIDE SEQUENCE [LARGE SCALE GENOMIC DNA]</scope>
    <source>
        <strain evidence="2">ATCC 49129</strain>
    </source>
</reference>
<evidence type="ECO:0000313" key="1">
    <source>
        <dbReference type="EMBL" id="ANJ75914.1"/>
    </source>
</evidence>
<dbReference type="GO" id="GO:0032259">
    <property type="term" value="P:methylation"/>
    <property type="evidence" value="ECO:0007669"/>
    <property type="project" value="UniProtKB-KW"/>
</dbReference>
<dbReference type="EMBL" id="CP016023">
    <property type="protein sequence ID" value="ANJ75914.1"/>
    <property type="molecule type" value="Genomic_DNA"/>
</dbReference>
<dbReference type="PANTHER" id="PTHR43591:SF110">
    <property type="entry name" value="RHODANESE DOMAIN-CONTAINING PROTEIN"/>
    <property type="match status" value="1"/>
</dbReference>
<proteinExistence type="predicted"/>
<dbReference type="SUPFAM" id="SSF53335">
    <property type="entry name" value="S-adenosyl-L-methionine-dependent methyltransferases"/>
    <property type="match status" value="1"/>
</dbReference>
<dbReference type="OrthoDB" id="529208at2"/>
<evidence type="ECO:0000313" key="2">
    <source>
        <dbReference type="Proteomes" id="UP000078572"/>
    </source>
</evidence>
<dbReference type="InterPro" id="IPR013216">
    <property type="entry name" value="Methyltransf_11"/>
</dbReference>
<gene>
    <name evidence="1" type="ORF">A9Y76_26005</name>
</gene>